<dbReference type="Proteomes" id="UP000252139">
    <property type="component" value="Unassembled WGS sequence"/>
</dbReference>
<proteinExistence type="predicted"/>
<dbReference type="EMBL" id="PJQL01004046">
    <property type="protein sequence ID" value="RCH80193.1"/>
    <property type="molecule type" value="Genomic_DNA"/>
</dbReference>
<sequence length="141" mass="15929">MVDTLSDKFEGLSISKSGVDKHLKESCSYTLKRITKIPAKRSSPDVVELRLRAFEAWIKDSNISFMQSCIFIDESGFNLHTVRSQGRSKKRESAKVVVATARRPSVSILDAICSLGVVNVRLKVTKTGTRWKKFMHFLYTS</sequence>
<dbReference type="AlphaFoldDB" id="A0A367IR90"/>
<evidence type="ECO:0000313" key="2">
    <source>
        <dbReference type="Proteomes" id="UP000252139"/>
    </source>
</evidence>
<reference evidence="1 2" key="1">
    <citation type="journal article" date="2018" name="G3 (Bethesda)">
        <title>Phylogenetic and Phylogenomic Definition of Rhizopus Species.</title>
        <authorList>
            <person name="Gryganskyi A.P."/>
            <person name="Golan J."/>
            <person name="Dolatabadi S."/>
            <person name="Mondo S."/>
            <person name="Robb S."/>
            <person name="Idnurm A."/>
            <person name="Muszewska A."/>
            <person name="Steczkiewicz K."/>
            <person name="Masonjones S."/>
            <person name="Liao H.L."/>
            <person name="Gajdeczka M.T."/>
            <person name="Anike F."/>
            <person name="Vuek A."/>
            <person name="Anishchenko I.M."/>
            <person name="Voigt K."/>
            <person name="de Hoog G.S."/>
            <person name="Smith M.E."/>
            <person name="Heitman J."/>
            <person name="Vilgalys R."/>
            <person name="Stajich J.E."/>
        </authorList>
    </citation>
    <scope>NUCLEOTIDE SEQUENCE [LARGE SCALE GENOMIC DNA]</scope>
    <source>
        <strain evidence="1 2">CBS 357.93</strain>
    </source>
</reference>
<protein>
    <recommendedName>
        <fullName evidence="3">Tc1-like transposase DDE domain-containing protein</fullName>
    </recommendedName>
</protein>
<dbReference type="GO" id="GO:0003676">
    <property type="term" value="F:nucleic acid binding"/>
    <property type="evidence" value="ECO:0007669"/>
    <property type="project" value="InterPro"/>
</dbReference>
<dbReference type="STRING" id="86630.A0A367IR90"/>
<evidence type="ECO:0000313" key="1">
    <source>
        <dbReference type="EMBL" id="RCH80193.1"/>
    </source>
</evidence>
<gene>
    <name evidence="1" type="ORF">CU097_003821</name>
</gene>
<comment type="caution">
    <text evidence="1">The sequence shown here is derived from an EMBL/GenBank/DDBJ whole genome shotgun (WGS) entry which is preliminary data.</text>
</comment>
<keyword evidence="2" id="KW-1185">Reference proteome</keyword>
<dbReference type="OrthoDB" id="2216069at2759"/>
<accession>A0A367IR90</accession>
<organism evidence="1 2">
    <name type="scientific">Rhizopus azygosporus</name>
    <name type="common">Rhizopus microsporus var. azygosporus</name>
    <dbReference type="NCBI Taxonomy" id="86630"/>
    <lineage>
        <taxon>Eukaryota</taxon>
        <taxon>Fungi</taxon>
        <taxon>Fungi incertae sedis</taxon>
        <taxon>Mucoromycota</taxon>
        <taxon>Mucoromycotina</taxon>
        <taxon>Mucoromycetes</taxon>
        <taxon>Mucorales</taxon>
        <taxon>Mucorineae</taxon>
        <taxon>Rhizopodaceae</taxon>
        <taxon>Rhizopus</taxon>
    </lineage>
</organism>
<name>A0A367IR90_RHIAZ</name>
<dbReference type="Gene3D" id="3.30.420.10">
    <property type="entry name" value="Ribonuclease H-like superfamily/Ribonuclease H"/>
    <property type="match status" value="1"/>
</dbReference>
<dbReference type="InterPro" id="IPR036397">
    <property type="entry name" value="RNaseH_sf"/>
</dbReference>
<evidence type="ECO:0008006" key="3">
    <source>
        <dbReference type="Google" id="ProtNLM"/>
    </source>
</evidence>